<accession>A0A078MAV9</accession>
<dbReference type="CDD" id="cd04301">
    <property type="entry name" value="NAT_SF"/>
    <property type="match status" value="1"/>
</dbReference>
<dbReference type="InterPro" id="IPR050680">
    <property type="entry name" value="YpeA/RimI_acetyltransf"/>
</dbReference>
<organism evidence="7 8">
    <name type="scientific">Jeotgalicoccus saudimassiliensis</name>
    <dbReference type="NCBI Taxonomy" id="1461582"/>
    <lineage>
        <taxon>Bacteria</taxon>
        <taxon>Bacillati</taxon>
        <taxon>Bacillota</taxon>
        <taxon>Bacilli</taxon>
        <taxon>Bacillales</taxon>
        <taxon>Staphylococcaceae</taxon>
        <taxon>Jeotgalicoccus</taxon>
    </lineage>
</organism>
<protein>
    <recommendedName>
        <fullName evidence="5">[Ribosomal protein bS18]-alanine N-acetyltransferase</fullName>
        <ecNumber evidence="5">2.3.1.266</ecNumber>
    </recommendedName>
</protein>
<gene>
    <name evidence="7" type="ORF">BN1048_02081</name>
</gene>
<keyword evidence="8" id="KW-1185">Reference proteome</keyword>
<evidence type="ECO:0000256" key="5">
    <source>
        <dbReference type="RuleBase" id="RU363094"/>
    </source>
</evidence>
<dbReference type="PANTHER" id="PTHR43420">
    <property type="entry name" value="ACETYLTRANSFERASE"/>
    <property type="match status" value="1"/>
</dbReference>
<keyword evidence="2 5" id="KW-0963">Cytoplasm</keyword>
<dbReference type="InterPro" id="IPR006464">
    <property type="entry name" value="AcTrfase_RimI/Ard1"/>
</dbReference>
<evidence type="ECO:0000259" key="6">
    <source>
        <dbReference type="PROSITE" id="PS51186"/>
    </source>
</evidence>
<comment type="catalytic activity">
    <reaction evidence="5">
        <text>N-terminal L-alanyl-[ribosomal protein bS18] + acetyl-CoA = N-terminal N(alpha)-acetyl-L-alanyl-[ribosomal protein bS18] + CoA + H(+)</text>
        <dbReference type="Rhea" id="RHEA:43756"/>
        <dbReference type="Rhea" id="RHEA-COMP:10676"/>
        <dbReference type="Rhea" id="RHEA-COMP:10677"/>
        <dbReference type="ChEBI" id="CHEBI:15378"/>
        <dbReference type="ChEBI" id="CHEBI:57287"/>
        <dbReference type="ChEBI" id="CHEBI:57288"/>
        <dbReference type="ChEBI" id="CHEBI:64718"/>
        <dbReference type="ChEBI" id="CHEBI:83683"/>
        <dbReference type="EC" id="2.3.1.266"/>
    </reaction>
</comment>
<dbReference type="GO" id="GO:0005737">
    <property type="term" value="C:cytoplasm"/>
    <property type="evidence" value="ECO:0007669"/>
    <property type="project" value="UniProtKB-SubCell"/>
</dbReference>
<evidence type="ECO:0000256" key="4">
    <source>
        <dbReference type="ARBA" id="ARBA00023315"/>
    </source>
</evidence>
<feature type="domain" description="N-acetyltransferase" evidence="6">
    <location>
        <begin position="5"/>
        <end position="149"/>
    </location>
</feature>
<dbReference type="STRING" id="1461582.BN1048_02081"/>
<comment type="similarity">
    <text evidence="1 5">Belongs to the acetyltransferase family. RimI subfamily.</text>
</comment>
<evidence type="ECO:0000313" key="8">
    <source>
        <dbReference type="Proteomes" id="UP000044136"/>
    </source>
</evidence>
<reference evidence="7 8" key="1">
    <citation type="submission" date="2014-07" db="EMBL/GenBank/DDBJ databases">
        <authorList>
            <person name="Urmite Genomes Urmite Genomes"/>
        </authorList>
    </citation>
    <scope>NUCLEOTIDE SEQUENCE [LARGE SCALE GENOMIC DNA]</scope>
    <source>
        <strain evidence="7 8">13MG44_air</strain>
    </source>
</reference>
<dbReference type="AlphaFoldDB" id="A0A078MAV9"/>
<dbReference type="PANTHER" id="PTHR43420:SF44">
    <property type="entry name" value="ACETYLTRANSFERASE YPEA"/>
    <property type="match status" value="1"/>
</dbReference>
<dbReference type="SUPFAM" id="SSF55729">
    <property type="entry name" value="Acyl-CoA N-acyltransferases (Nat)"/>
    <property type="match status" value="1"/>
</dbReference>
<sequence length="150" mass="17303">MAGEPVIREMQIEDLNDVYAIEVEAFKNSTWTMEAYTRELVMNKFAHYFVMELDGEIIGYTGIWLVVDQCQITTVALAKKMRGKGYSHVLIEHIKEFVKPQADVVSLEVRVDNTPAMKLYERNGFKYGGVRKNYYGEGLDAHVMWVNLNE</sequence>
<dbReference type="InterPro" id="IPR016181">
    <property type="entry name" value="Acyl_CoA_acyltransferase"/>
</dbReference>
<dbReference type="eggNOG" id="COG0456">
    <property type="taxonomic scope" value="Bacteria"/>
</dbReference>
<dbReference type="GO" id="GO:0008999">
    <property type="term" value="F:protein-N-terminal-alanine acetyltransferase activity"/>
    <property type="evidence" value="ECO:0007669"/>
    <property type="project" value="UniProtKB-EC"/>
</dbReference>
<name>A0A078MAV9_9STAP</name>
<dbReference type="EC" id="2.3.1.266" evidence="5"/>
<dbReference type="NCBIfam" id="TIGR01575">
    <property type="entry name" value="rimI"/>
    <property type="match status" value="1"/>
</dbReference>
<dbReference type="Proteomes" id="UP000044136">
    <property type="component" value="Unassembled WGS sequence"/>
</dbReference>
<dbReference type="Gene3D" id="3.40.630.30">
    <property type="match status" value="1"/>
</dbReference>
<evidence type="ECO:0000256" key="1">
    <source>
        <dbReference type="ARBA" id="ARBA00005395"/>
    </source>
</evidence>
<evidence type="ECO:0000313" key="7">
    <source>
        <dbReference type="EMBL" id="CEA03425.1"/>
    </source>
</evidence>
<keyword evidence="4" id="KW-0012">Acyltransferase</keyword>
<dbReference type="EMBL" id="CCSE01000001">
    <property type="protein sequence ID" value="CEA03425.1"/>
    <property type="molecule type" value="Genomic_DNA"/>
</dbReference>
<evidence type="ECO:0000256" key="2">
    <source>
        <dbReference type="ARBA" id="ARBA00022490"/>
    </source>
</evidence>
<dbReference type="HOGENOM" id="CLU_013985_23_3_9"/>
<evidence type="ECO:0000256" key="3">
    <source>
        <dbReference type="ARBA" id="ARBA00022679"/>
    </source>
</evidence>
<comment type="subcellular location">
    <subcellularLocation>
        <location evidence="5">Cytoplasm</location>
    </subcellularLocation>
</comment>
<keyword evidence="3 7" id="KW-0808">Transferase</keyword>
<proteinExistence type="inferred from homology"/>
<dbReference type="PROSITE" id="PS51186">
    <property type="entry name" value="GNAT"/>
    <property type="match status" value="1"/>
</dbReference>
<dbReference type="RefSeq" id="WP_035810949.1">
    <property type="nucleotide sequence ID" value="NZ_CCSE01000001.1"/>
</dbReference>
<dbReference type="InterPro" id="IPR000182">
    <property type="entry name" value="GNAT_dom"/>
</dbReference>
<dbReference type="Pfam" id="PF00583">
    <property type="entry name" value="Acetyltransf_1"/>
    <property type="match status" value="1"/>
</dbReference>
<comment type="function">
    <text evidence="5">Acetylates the N-terminal alanine of ribosomal protein bS18.</text>
</comment>